<feature type="transmembrane region" description="Helical" evidence="18">
    <location>
        <begin position="709"/>
        <end position="731"/>
    </location>
</feature>
<name>A0ABM1AED5_APLCA</name>
<sequence>MKEILLFVALLFVFERASSAICGGTNCVECVSSGYNCAWCIQKNFTAPRCQSRRLLEAAGCDEGLIEDPQVTLSLLENNPVQDSTTTDQAAVQVQPQEVELKTRPGLEQTVPMTFRAANNYPVDLYFLFDISLSMKVQIENLAKLASDIGQAIGEISSNYRMGYGVFQDKRAMPFTDTSPIRLLNPCEGSNARTCAPPFEFKHILNMTKDLELFKRTVRATNITGNLDHPEGSGDAIVQAVTCKREIGWREIGRKLLIFASNDRFHLAGDGRLGGIVMPNDGRCHLDAHGEYTEELVQDYPSVGQLADIALKNEVHIIFAVTDDQTDAYRLLSERIPESIVELLEQPDGPSNRNIRDIVERKYRDMVSEVKIVSDKVEGVEINVRAKSSICEKQGTNVCKGLQIGTEIKFDVDVKVTECPATEDDRFKTVVLYPASLKSDQVLLEIEILCDCSCESKQDTWEENSEICTGGNGTLKCGQCDCNPGRFGQLCECDASDIGATGSEGCIEPGSNSTEACSGNGVCECKQCICEQGFSGPYCECDDTDCDVFRREICGGPSRGRCQCGGCICESDYEGVVCECPTSNQTCIDDKGVLCSDKGECVCGQCRKCQKGYIGSFCETCILCGDDVCDIMKYRECAACELEGDGADRKCADDCPQRKVVKTLNSEEVNFCSVKQSDGCFLSYQITLSGSEVVILVQKTRTCSEPVDIVPIVGWVVGGVLLVGILSLIFWKVLTSMFDHLEYSRFQEDLQKCRWAQQDNPFYRGATTTYQNPMLDRSEPRDHPM</sequence>
<comment type="subcellular location">
    <subcellularLocation>
        <location evidence="1 17">Cell membrane</location>
        <topology evidence="1 17">Single-pass type I membrane protein</topology>
    </subcellularLocation>
</comment>
<keyword evidence="5 17" id="KW-0812">Transmembrane</keyword>
<keyword evidence="6" id="KW-0479">Metal-binding</keyword>
<dbReference type="Proteomes" id="UP000694888">
    <property type="component" value="Unplaced"/>
</dbReference>
<dbReference type="InterPro" id="IPR036349">
    <property type="entry name" value="Integrin_bsu_tail_dom_sf"/>
</dbReference>
<dbReference type="Gene3D" id="2.10.25.10">
    <property type="entry name" value="Laminin"/>
    <property type="match status" value="3"/>
</dbReference>
<comment type="similarity">
    <text evidence="2 17">Belongs to the integrin beta chain family.</text>
</comment>
<dbReference type="InterPro" id="IPR040622">
    <property type="entry name" value="EGF_integrin_1"/>
</dbReference>
<keyword evidence="7 19" id="KW-0732">Signal</keyword>
<dbReference type="InterPro" id="IPR036465">
    <property type="entry name" value="vWFA_dom_sf"/>
</dbReference>
<evidence type="ECO:0000256" key="9">
    <source>
        <dbReference type="ARBA" id="ARBA00022837"/>
    </source>
</evidence>
<dbReference type="PROSITE" id="PS00243">
    <property type="entry name" value="I_EGF_1"/>
    <property type="match status" value="1"/>
</dbReference>
<dbReference type="PRINTS" id="PR01186">
    <property type="entry name" value="INTEGRINB"/>
</dbReference>
<dbReference type="Gene3D" id="3.30.1680.10">
    <property type="entry name" value="ligand-binding face of the semaphorins, domain 2"/>
    <property type="match status" value="1"/>
</dbReference>
<dbReference type="Pfam" id="PF00362">
    <property type="entry name" value="Integrin_beta"/>
    <property type="match status" value="1"/>
</dbReference>
<reference evidence="24" key="1">
    <citation type="submission" date="2025-08" db="UniProtKB">
        <authorList>
            <consortium name="RefSeq"/>
        </authorList>
    </citation>
    <scope>IDENTIFICATION</scope>
</reference>
<keyword evidence="11 17" id="KW-0130">Cell adhesion</keyword>
<dbReference type="PANTHER" id="PTHR10082">
    <property type="entry name" value="INTEGRIN BETA SUBUNIT"/>
    <property type="match status" value="1"/>
</dbReference>
<evidence type="ECO:0000256" key="6">
    <source>
        <dbReference type="ARBA" id="ARBA00022723"/>
    </source>
</evidence>
<evidence type="ECO:0000259" key="20">
    <source>
        <dbReference type="SMART" id="SM00187"/>
    </source>
</evidence>
<evidence type="ECO:0000256" key="8">
    <source>
        <dbReference type="ARBA" id="ARBA00022737"/>
    </source>
</evidence>
<dbReference type="InterPro" id="IPR032695">
    <property type="entry name" value="Integrin_dom_sf"/>
</dbReference>
<dbReference type="SUPFAM" id="SSF57196">
    <property type="entry name" value="EGF/Laminin"/>
    <property type="match status" value="1"/>
</dbReference>
<feature type="domain" description="Integrin beta subunit tail" evidence="22">
    <location>
        <begin position="629"/>
        <end position="708"/>
    </location>
</feature>
<keyword evidence="9" id="KW-0106">Calcium</keyword>
<protein>
    <recommendedName>
        <fullName evidence="17">Integrin beta</fullName>
    </recommendedName>
</protein>
<dbReference type="Gene3D" id="3.40.50.410">
    <property type="entry name" value="von Willebrand factor, type A domain"/>
    <property type="match status" value="1"/>
</dbReference>
<evidence type="ECO:0000256" key="16">
    <source>
        <dbReference type="ARBA" id="ARBA00023180"/>
    </source>
</evidence>
<feature type="domain" description="Integrin beta subunit cytoplasmic" evidence="21">
    <location>
        <begin position="732"/>
        <end position="778"/>
    </location>
</feature>
<dbReference type="Pfam" id="PF18372">
    <property type="entry name" value="I-EGF_1"/>
    <property type="match status" value="1"/>
</dbReference>
<gene>
    <name evidence="24" type="primary">LOC101863480</name>
</gene>
<keyword evidence="8" id="KW-0677">Repeat</keyword>
<keyword evidence="15" id="KW-1015">Disulfide bond</keyword>
<keyword evidence="14 18" id="KW-0472">Membrane</keyword>
<keyword evidence="16" id="KW-0325">Glycoprotein</keyword>
<evidence type="ECO:0000256" key="14">
    <source>
        <dbReference type="ARBA" id="ARBA00023136"/>
    </source>
</evidence>
<dbReference type="Pfam" id="PF08725">
    <property type="entry name" value="Integrin_b_cyt"/>
    <property type="match status" value="1"/>
</dbReference>
<keyword evidence="12 18" id="KW-1133">Transmembrane helix</keyword>
<keyword evidence="10" id="KW-0460">Magnesium</keyword>
<dbReference type="SUPFAM" id="SSF69687">
    <property type="entry name" value="Integrin beta tail domain"/>
    <property type="match status" value="1"/>
</dbReference>
<dbReference type="InterPro" id="IPR015812">
    <property type="entry name" value="Integrin_bsu"/>
</dbReference>
<dbReference type="RefSeq" id="XP_012946074.1">
    <property type="nucleotide sequence ID" value="XM_013090620.1"/>
</dbReference>
<dbReference type="InterPro" id="IPR033760">
    <property type="entry name" value="Integrin_beta_N"/>
</dbReference>
<evidence type="ECO:0000313" key="23">
    <source>
        <dbReference type="Proteomes" id="UP000694888"/>
    </source>
</evidence>
<evidence type="ECO:0000256" key="5">
    <source>
        <dbReference type="ARBA" id="ARBA00022692"/>
    </source>
</evidence>
<evidence type="ECO:0000256" key="13">
    <source>
        <dbReference type="ARBA" id="ARBA00023037"/>
    </source>
</evidence>
<evidence type="ECO:0000256" key="1">
    <source>
        <dbReference type="ARBA" id="ARBA00004251"/>
    </source>
</evidence>
<organism evidence="23 24">
    <name type="scientific">Aplysia californica</name>
    <name type="common">California sea hare</name>
    <dbReference type="NCBI Taxonomy" id="6500"/>
    <lineage>
        <taxon>Eukaryota</taxon>
        <taxon>Metazoa</taxon>
        <taxon>Spiralia</taxon>
        <taxon>Lophotrochozoa</taxon>
        <taxon>Mollusca</taxon>
        <taxon>Gastropoda</taxon>
        <taxon>Heterobranchia</taxon>
        <taxon>Euthyneura</taxon>
        <taxon>Tectipleura</taxon>
        <taxon>Aplysiida</taxon>
        <taxon>Aplysioidea</taxon>
        <taxon>Aplysiidae</taxon>
        <taxon>Aplysia</taxon>
    </lineage>
</organism>
<evidence type="ECO:0000256" key="7">
    <source>
        <dbReference type="ARBA" id="ARBA00022729"/>
    </source>
</evidence>
<dbReference type="PIRSF" id="PIRSF002512">
    <property type="entry name" value="Integrin_B"/>
    <property type="match status" value="1"/>
</dbReference>
<dbReference type="Pfam" id="PF17205">
    <property type="entry name" value="PSI_integrin"/>
    <property type="match status" value="1"/>
</dbReference>
<evidence type="ECO:0000256" key="19">
    <source>
        <dbReference type="SAM" id="SignalP"/>
    </source>
</evidence>
<evidence type="ECO:0000256" key="15">
    <source>
        <dbReference type="ARBA" id="ARBA00023157"/>
    </source>
</evidence>
<evidence type="ECO:0000313" key="24">
    <source>
        <dbReference type="RefSeq" id="XP_012946074.1"/>
    </source>
</evidence>
<feature type="signal peptide" evidence="19">
    <location>
        <begin position="1"/>
        <end position="19"/>
    </location>
</feature>
<keyword evidence="23" id="KW-1185">Reference proteome</keyword>
<proteinExistence type="inferred from homology"/>
<dbReference type="InterPro" id="IPR012896">
    <property type="entry name" value="Integrin_bsu_tail"/>
</dbReference>
<keyword evidence="13 17" id="KW-0401">Integrin</keyword>
<evidence type="ECO:0000256" key="3">
    <source>
        <dbReference type="ARBA" id="ARBA00022475"/>
    </source>
</evidence>
<keyword evidence="3" id="KW-1003">Cell membrane</keyword>
<dbReference type="PROSITE" id="PS52047">
    <property type="entry name" value="I_EGF_2"/>
    <property type="match status" value="1"/>
</dbReference>
<dbReference type="InterPro" id="IPR057243">
    <property type="entry name" value="Integrin_I-EGF_CS"/>
</dbReference>
<evidence type="ECO:0000256" key="18">
    <source>
        <dbReference type="SAM" id="Phobius"/>
    </source>
</evidence>
<dbReference type="SUPFAM" id="SSF103575">
    <property type="entry name" value="Plexin repeat"/>
    <property type="match status" value="1"/>
</dbReference>
<dbReference type="SMART" id="SM01242">
    <property type="entry name" value="Integrin_B_tail"/>
    <property type="match status" value="1"/>
</dbReference>
<dbReference type="GO" id="GO:0007229">
    <property type="term" value="P:integrin-mediated signaling pathway"/>
    <property type="evidence" value="ECO:0007669"/>
    <property type="project" value="UniProtKB-KW"/>
</dbReference>
<dbReference type="SUPFAM" id="SSF69179">
    <property type="entry name" value="Integrin domains"/>
    <property type="match status" value="1"/>
</dbReference>
<evidence type="ECO:0000256" key="11">
    <source>
        <dbReference type="ARBA" id="ARBA00022889"/>
    </source>
</evidence>
<evidence type="ECO:0000256" key="12">
    <source>
        <dbReference type="ARBA" id="ARBA00022989"/>
    </source>
</evidence>
<evidence type="ECO:0000256" key="17">
    <source>
        <dbReference type="RuleBase" id="RU000633"/>
    </source>
</evidence>
<evidence type="ECO:0000256" key="10">
    <source>
        <dbReference type="ARBA" id="ARBA00022842"/>
    </source>
</evidence>
<dbReference type="Gene3D" id="2.60.40.1510">
    <property type="entry name" value="ntegrin, alpha v. Chain A, domain 3"/>
    <property type="match status" value="1"/>
</dbReference>
<keyword evidence="4" id="KW-0245">EGF-like domain</keyword>
<dbReference type="GeneID" id="101863480"/>
<dbReference type="SMART" id="SM00187">
    <property type="entry name" value="INB"/>
    <property type="match status" value="1"/>
</dbReference>
<dbReference type="InterPro" id="IPR002369">
    <property type="entry name" value="Integrin_bsu_VWA"/>
</dbReference>
<dbReference type="SMART" id="SM01241">
    <property type="entry name" value="Integrin_b_cyt"/>
    <property type="match status" value="1"/>
</dbReference>
<evidence type="ECO:0000259" key="22">
    <source>
        <dbReference type="SMART" id="SM01242"/>
    </source>
</evidence>
<dbReference type="SUPFAM" id="SSF53300">
    <property type="entry name" value="vWA-like"/>
    <property type="match status" value="1"/>
</dbReference>
<dbReference type="PANTHER" id="PTHR10082:SF60">
    <property type="entry name" value="INTEGRIN BETA-PS"/>
    <property type="match status" value="1"/>
</dbReference>
<evidence type="ECO:0000259" key="21">
    <source>
        <dbReference type="SMART" id="SM01241"/>
    </source>
</evidence>
<feature type="chain" id="PRO_5045979437" description="Integrin beta" evidence="19">
    <location>
        <begin position="20"/>
        <end position="785"/>
    </location>
</feature>
<evidence type="ECO:0000256" key="2">
    <source>
        <dbReference type="ARBA" id="ARBA00007449"/>
    </source>
</evidence>
<evidence type="ECO:0000256" key="4">
    <source>
        <dbReference type="ARBA" id="ARBA00022536"/>
    </source>
</evidence>
<dbReference type="InterPro" id="IPR014836">
    <property type="entry name" value="Integrin_bsu_cyt_dom"/>
</dbReference>
<accession>A0ABM1AED5</accession>
<feature type="domain" description="Integrin beta subunit VWA" evidence="20">
    <location>
        <begin position="26"/>
        <end position="452"/>
    </location>
</feature>
<dbReference type="Gene3D" id="1.20.5.100">
    <property type="entry name" value="Cytochrome c1, transmembrane anchor, C-terminal"/>
    <property type="match status" value="1"/>
</dbReference>